<evidence type="ECO:0000256" key="4">
    <source>
        <dbReference type="ARBA" id="ARBA00022617"/>
    </source>
</evidence>
<keyword evidence="9" id="KW-0472">Membrane</keyword>
<comment type="subcellular location">
    <subcellularLocation>
        <location evidence="2">Membrane</location>
        <topology evidence="2">Single-pass membrane protein</topology>
    </subcellularLocation>
</comment>
<keyword evidence="8" id="KW-0408">Iron</keyword>
<organism evidence="11 12">
    <name type="scientific">Rhodovastum atsumiense</name>
    <dbReference type="NCBI Taxonomy" id="504468"/>
    <lineage>
        <taxon>Bacteria</taxon>
        <taxon>Pseudomonadati</taxon>
        <taxon>Pseudomonadota</taxon>
        <taxon>Alphaproteobacteria</taxon>
        <taxon>Acetobacterales</taxon>
        <taxon>Acetobacteraceae</taxon>
        <taxon>Rhodovastum</taxon>
    </lineage>
</organism>
<evidence type="ECO:0000313" key="11">
    <source>
        <dbReference type="EMBL" id="KAA5608019.1"/>
    </source>
</evidence>
<accession>A0A5M6IJL0</accession>
<dbReference type="OrthoDB" id="7361255at2"/>
<keyword evidence="5" id="KW-0812">Transmembrane</keyword>
<dbReference type="Proteomes" id="UP000325255">
    <property type="component" value="Unassembled WGS sequence"/>
</dbReference>
<comment type="cofactor">
    <cofactor evidence="1">
        <name>heme</name>
        <dbReference type="ChEBI" id="CHEBI:30413"/>
    </cofactor>
</comment>
<evidence type="ECO:0000256" key="8">
    <source>
        <dbReference type="ARBA" id="ARBA00023004"/>
    </source>
</evidence>
<evidence type="ECO:0000256" key="2">
    <source>
        <dbReference type="ARBA" id="ARBA00004167"/>
    </source>
</evidence>
<evidence type="ECO:0000313" key="12">
    <source>
        <dbReference type="Proteomes" id="UP000325255"/>
    </source>
</evidence>
<keyword evidence="3" id="KW-0091">Biomineralization</keyword>
<dbReference type="Pfam" id="PF18509">
    <property type="entry name" value="MCR"/>
    <property type="match status" value="1"/>
</dbReference>
<dbReference type="InterPro" id="IPR040963">
    <property type="entry name" value="MCR"/>
</dbReference>
<dbReference type="EMBL" id="VWPK01000114">
    <property type="protein sequence ID" value="KAA5608019.1"/>
    <property type="molecule type" value="Genomic_DNA"/>
</dbReference>
<proteinExistence type="predicted"/>
<keyword evidence="4" id="KW-0349">Heme</keyword>
<evidence type="ECO:0000256" key="9">
    <source>
        <dbReference type="ARBA" id="ARBA00023136"/>
    </source>
</evidence>
<sequence>MKQEKLISVTMLAVATLVVIGVGTQGFGWFRRATDPSAQGTASDLLGGGLGLEGLRRAVPVAAVNATPPVMAAAVPVPVALPLDPDVTPSSQVAPNYLPATVQLFEVHWQGLDGRELTAELRRKLRYPQGLEGILVGEVTLTAARAGLLGGDVIIAVAGQPVTTLAGFQDATRAIANLKQTTVTFLRKTRSTEPASNRFTMVRQTLMIVGDRELGFAQAEGAPMIKAGDPRPHASRGPCTQCHNIGTGFELRPDPDLITLPPPPISSRLAAGSNRPHEDRGPCEACHVITR</sequence>
<dbReference type="SUPFAM" id="SSF50156">
    <property type="entry name" value="PDZ domain-like"/>
    <property type="match status" value="1"/>
</dbReference>
<dbReference type="RefSeq" id="WP_150045742.1">
    <property type="nucleotide sequence ID" value="NZ_OW485601.1"/>
</dbReference>
<keyword evidence="6" id="KW-0479">Metal-binding</keyword>
<evidence type="ECO:0000256" key="1">
    <source>
        <dbReference type="ARBA" id="ARBA00001971"/>
    </source>
</evidence>
<reference evidence="11 12" key="1">
    <citation type="submission" date="2019-09" db="EMBL/GenBank/DDBJ databases">
        <title>Genome sequence of Rhodovastum atsumiense, a diverse member of the Acetobacteraceae family of non-sulfur purple photosynthetic bacteria.</title>
        <authorList>
            <person name="Meyer T."/>
            <person name="Kyndt J."/>
        </authorList>
    </citation>
    <scope>NUCLEOTIDE SEQUENCE [LARGE SCALE GENOMIC DNA]</scope>
    <source>
        <strain evidence="11 12">DSM 21279</strain>
    </source>
</reference>
<evidence type="ECO:0000256" key="7">
    <source>
        <dbReference type="ARBA" id="ARBA00022989"/>
    </source>
</evidence>
<feature type="domain" description="Magnetochrome" evidence="10">
    <location>
        <begin position="223"/>
        <end position="248"/>
    </location>
</feature>
<dbReference type="Gene3D" id="2.30.42.60">
    <property type="match status" value="1"/>
</dbReference>
<evidence type="ECO:0000256" key="5">
    <source>
        <dbReference type="ARBA" id="ARBA00022692"/>
    </source>
</evidence>
<protein>
    <submittedName>
        <fullName evidence="11">PDZ domain-containing protein</fullName>
    </submittedName>
</protein>
<dbReference type="GO" id="GO:0016020">
    <property type="term" value="C:membrane"/>
    <property type="evidence" value="ECO:0007669"/>
    <property type="project" value="UniProtKB-SubCell"/>
</dbReference>
<name>A0A5M6IJL0_9PROT</name>
<dbReference type="AlphaFoldDB" id="A0A5M6IJL0"/>
<dbReference type="InterPro" id="IPR036034">
    <property type="entry name" value="PDZ_sf"/>
</dbReference>
<evidence type="ECO:0000256" key="3">
    <source>
        <dbReference type="ARBA" id="ARBA00022591"/>
    </source>
</evidence>
<keyword evidence="7" id="KW-1133">Transmembrane helix</keyword>
<comment type="caution">
    <text evidence="11">The sequence shown here is derived from an EMBL/GenBank/DDBJ whole genome shotgun (WGS) entry which is preliminary data.</text>
</comment>
<dbReference type="NCBIfam" id="NF040965">
    <property type="entry name" value="MamP"/>
    <property type="match status" value="1"/>
</dbReference>
<evidence type="ECO:0000256" key="6">
    <source>
        <dbReference type="ARBA" id="ARBA00022723"/>
    </source>
</evidence>
<evidence type="ECO:0000259" key="10">
    <source>
        <dbReference type="Pfam" id="PF18509"/>
    </source>
</evidence>
<keyword evidence="12" id="KW-1185">Reference proteome</keyword>
<gene>
    <name evidence="11" type="ORF">F1189_31065</name>
</gene>
<dbReference type="GO" id="GO:0046872">
    <property type="term" value="F:metal ion binding"/>
    <property type="evidence" value="ECO:0007669"/>
    <property type="project" value="UniProtKB-KW"/>
</dbReference>